<dbReference type="SMART" id="SM00871">
    <property type="entry name" value="AraC_E_bind"/>
    <property type="match status" value="1"/>
</dbReference>
<gene>
    <name evidence="2" type="ordered locus">Rfer_0285</name>
</gene>
<dbReference type="SUPFAM" id="SSF55136">
    <property type="entry name" value="Probable bacterial effector-binding domain"/>
    <property type="match status" value="1"/>
</dbReference>
<evidence type="ECO:0000313" key="3">
    <source>
        <dbReference type="Proteomes" id="UP000008332"/>
    </source>
</evidence>
<keyword evidence="3" id="KW-1185">Reference proteome</keyword>
<dbReference type="InterPro" id="IPR010499">
    <property type="entry name" value="AraC_E-bd"/>
</dbReference>
<dbReference type="AlphaFoldDB" id="Q222L1"/>
<protein>
    <recommendedName>
        <fullName evidence="1">AraC effector-binding domain-containing protein</fullName>
    </recommendedName>
</protein>
<dbReference type="Gene3D" id="3.20.80.10">
    <property type="entry name" value="Regulatory factor, effector binding domain"/>
    <property type="match status" value="1"/>
</dbReference>
<dbReference type="InterPro" id="IPR011256">
    <property type="entry name" value="Reg_factor_effector_dom_sf"/>
</dbReference>
<feature type="domain" description="AraC effector-binding" evidence="1">
    <location>
        <begin position="42"/>
        <end position="187"/>
    </location>
</feature>
<evidence type="ECO:0000313" key="2">
    <source>
        <dbReference type="EMBL" id="ABD68042.1"/>
    </source>
</evidence>
<accession>Q222L1</accession>
<name>Q222L1_ALBFT</name>
<sequence>MGMEIDLVIHVFWGQFGTRTAYREREQYIAFFFIPRKVKGRSRVEVVEQGGMTVAGVLVQAPWQRLWDEVPKAWQQVFQRAPELQALQQGPFMDVSLGLVDSAYLQLVGVRLREGAAVPRGFTAVHIPAQKLLRHRHVGPAAGIADSFGAMYAWARRHGVALGDFKLDFGYLPSGDETEHELLAGLLPEVAWRSAHAG</sequence>
<dbReference type="KEGG" id="rfr:Rfer_0285"/>
<organism evidence="2 3">
    <name type="scientific">Albidiferax ferrireducens (strain ATCC BAA-621 / DSM 15236 / T118)</name>
    <name type="common">Rhodoferax ferrireducens</name>
    <dbReference type="NCBI Taxonomy" id="338969"/>
    <lineage>
        <taxon>Bacteria</taxon>
        <taxon>Pseudomonadati</taxon>
        <taxon>Pseudomonadota</taxon>
        <taxon>Betaproteobacteria</taxon>
        <taxon>Burkholderiales</taxon>
        <taxon>Comamonadaceae</taxon>
        <taxon>Rhodoferax</taxon>
    </lineage>
</organism>
<dbReference type="STRING" id="338969.Rfer_0285"/>
<dbReference type="Pfam" id="PF06445">
    <property type="entry name" value="GyrI-like"/>
    <property type="match status" value="1"/>
</dbReference>
<proteinExistence type="predicted"/>
<dbReference type="EMBL" id="CP000267">
    <property type="protein sequence ID" value="ABD68042.1"/>
    <property type="molecule type" value="Genomic_DNA"/>
</dbReference>
<reference evidence="3" key="1">
    <citation type="submission" date="2006-02" db="EMBL/GenBank/DDBJ databases">
        <title>Complete sequence of chromosome of Rhodoferax ferrireducens DSM 15236.</title>
        <authorList>
            <person name="Copeland A."/>
            <person name="Lucas S."/>
            <person name="Lapidus A."/>
            <person name="Barry K."/>
            <person name="Detter J.C."/>
            <person name="Glavina del Rio T."/>
            <person name="Hammon N."/>
            <person name="Israni S."/>
            <person name="Pitluck S."/>
            <person name="Brettin T."/>
            <person name="Bruce D."/>
            <person name="Han C."/>
            <person name="Tapia R."/>
            <person name="Gilna P."/>
            <person name="Kiss H."/>
            <person name="Schmutz J."/>
            <person name="Larimer F."/>
            <person name="Land M."/>
            <person name="Kyrpides N."/>
            <person name="Ivanova N."/>
            <person name="Richardson P."/>
        </authorList>
    </citation>
    <scope>NUCLEOTIDE SEQUENCE [LARGE SCALE GENOMIC DNA]</scope>
    <source>
        <strain evidence="3">ATCC BAA-621 / DSM 15236 / T118</strain>
    </source>
</reference>
<dbReference type="eggNOG" id="COG3708">
    <property type="taxonomic scope" value="Bacteria"/>
</dbReference>
<evidence type="ECO:0000259" key="1">
    <source>
        <dbReference type="SMART" id="SM00871"/>
    </source>
</evidence>
<dbReference type="HOGENOM" id="CLU_1377208_0_0_4"/>
<dbReference type="InterPro" id="IPR029442">
    <property type="entry name" value="GyrI-like"/>
</dbReference>
<dbReference type="Proteomes" id="UP000008332">
    <property type="component" value="Chromosome"/>
</dbReference>